<feature type="transmembrane region" description="Helical" evidence="11">
    <location>
        <begin position="263"/>
        <end position="281"/>
    </location>
</feature>
<dbReference type="RefSeq" id="WP_253053608.1">
    <property type="nucleotide sequence ID" value="NZ_JAMXWN010000004.1"/>
</dbReference>
<evidence type="ECO:0000256" key="6">
    <source>
        <dbReference type="ARBA" id="ARBA00022989"/>
    </source>
</evidence>
<keyword evidence="14" id="KW-1185">Reference proteome</keyword>
<keyword evidence="10" id="KW-0739">Sodium transport</keyword>
<comment type="similarity">
    <text evidence="2">Belongs to the monovalent cation:proton antiporter 2 (CPA2) transporter (TC 2.A.37) family.</text>
</comment>
<evidence type="ECO:0000256" key="5">
    <source>
        <dbReference type="ARBA" id="ARBA00022692"/>
    </source>
</evidence>
<dbReference type="Gene3D" id="1.20.1530.20">
    <property type="match status" value="1"/>
</dbReference>
<feature type="transmembrane region" description="Helical" evidence="11">
    <location>
        <begin position="209"/>
        <end position="227"/>
    </location>
</feature>
<keyword evidence="6 11" id="KW-1133">Transmembrane helix</keyword>
<organism evidence="13 14">
    <name type="scientific">Sporolactobacillus kofuensis</name>
    <dbReference type="NCBI Taxonomy" id="269672"/>
    <lineage>
        <taxon>Bacteria</taxon>
        <taxon>Bacillati</taxon>
        <taxon>Bacillota</taxon>
        <taxon>Bacilli</taxon>
        <taxon>Bacillales</taxon>
        <taxon>Sporolactobacillaceae</taxon>
        <taxon>Sporolactobacillus</taxon>
    </lineage>
</organism>
<dbReference type="Pfam" id="PF00999">
    <property type="entry name" value="Na_H_Exchanger"/>
    <property type="match status" value="1"/>
</dbReference>
<feature type="transmembrane region" description="Helical" evidence="11">
    <location>
        <begin position="352"/>
        <end position="374"/>
    </location>
</feature>
<keyword evidence="3" id="KW-0813">Transport</keyword>
<accession>A0ABW1WF14</accession>
<evidence type="ECO:0000256" key="2">
    <source>
        <dbReference type="ARBA" id="ARBA00005551"/>
    </source>
</evidence>
<evidence type="ECO:0000313" key="14">
    <source>
        <dbReference type="Proteomes" id="UP001596267"/>
    </source>
</evidence>
<keyword evidence="7" id="KW-0915">Sodium</keyword>
<proteinExistence type="inferred from homology"/>
<dbReference type="InterPro" id="IPR006153">
    <property type="entry name" value="Cation/H_exchanger_TM"/>
</dbReference>
<feature type="transmembrane region" description="Helical" evidence="11">
    <location>
        <begin position="53"/>
        <end position="72"/>
    </location>
</feature>
<evidence type="ECO:0000256" key="9">
    <source>
        <dbReference type="ARBA" id="ARBA00023136"/>
    </source>
</evidence>
<protein>
    <submittedName>
        <fullName evidence="13">Cation:proton antiporter</fullName>
    </submittedName>
</protein>
<feature type="transmembrane region" description="Helical" evidence="11">
    <location>
        <begin position="29"/>
        <end position="47"/>
    </location>
</feature>
<dbReference type="PANTHER" id="PTHR43562">
    <property type="entry name" value="NAPA-TYPE SODIUM/HYDROGEN ANTIPORTER"/>
    <property type="match status" value="1"/>
</dbReference>
<comment type="caution">
    <text evidence="13">The sequence shown here is derived from an EMBL/GenBank/DDBJ whole genome shotgun (WGS) entry which is preliminary data.</text>
</comment>
<evidence type="ECO:0000256" key="3">
    <source>
        <dbReference type="ARBA" id="ARBA00022448"/>
    </source>
</evidence>
<evidence type="ECO:0000256" key="11">
    <source>
        <dbReference type="SAM" id="Phobius"/>
    </source>
</evidence>
<feature type="transmembrane region" description="Helical" evidence="11">
    <location>
        <begin position="287"/>
        <end position="315"/>
    </location>
</feature>
<keyword evidence="8" id="KW-0406">Ion transport</keyword>
<dbReference type="InterPro" id="IPR038770">
    <property type="entry name" value="Na+/solute_symporter_sf"/>
</dbReference>
<evidence type="ECO:0000256" key="7">
    <source>
        <dbReference type="ARBA" id="ARBA00023053"/>
    </source>
</evidence>
<keyword evidence="9 11" id="KW-0472">Membrane</keyword>
<feature type="transmembrane region" description="Helical" evidence="11">
    <location>
        <begin position="233"/>
        <end position="251"/>
    </location>
</feature>
<dbReference type="EMBL" id="JBHSTQ010000005">
    <property type="protein sequence ID" value="MFC6386202.1"/>
    <property type="molecule type" value="Genomic_DNA"/>
</dbReference>
<keyword evidence="5 11" id="KW-0812">Transmembrane</keyword>
<evidence type="ECO:0000256" key="4">
    <source>
        <dbReference type="ARBA" id="ARBA00022449"/>
    </source>
</evidence>
<feature type="transmembrane region" description="Helical" evidence="11">
    <location>
        <begin position="112"/>
        <end position="132"/>
    </location>
</feature>
<name>A0ABW1WF14_9BACL</name>
<dbReference type="Proteomes" id="UP001596267">
    <property type="component" value="Unassembled WGS sequence"/>
</dbReference>
<evidence type="ECO:0000256" key="10">
    <source>
        <dbReference type="ARBA" id="ARBA00023201"/>
    </source>
</evidence>
<sequence length="390" mass="41563">MGFLIHLAIIVVATKGAGHLSVRMGQPAVLGELLVGIIIGPAVFGWVPDSEMIHVFSELGVLLLMFIAGLESDLEGLKNSVHSSIAVAVGGVLLPLGFGTLSGIFFGMDTAHAVFLGLILSATSVSISVQTLKEIGKLQTKESTTLLGAAVLDDVLVIVLLAFAMSMFGDGNTNVWWVIGEKILFFTTALLIAWKGIPFLIRLSGRLKVSEPVISMAVVLCLAFAWYAEKLGVAGIIGSFIAGVAIAQTDFKRKVEQKIEPLAYSLFVPVFFASVGLKVSFTGLLDQLWFIIGITLLAIATKFVGSGTGAWLTGFSLNASMSIGSGMISRGEVALILASLGIQSHLLQESYYTPLIIVVILTTLVTPPLLKVLFEREDKLDLLKKKTRTD</sequence>
<feature type="transmembrane region" description="Helical" evidence="11">
    <location>
        <begin position="84"/>
        <end position="106"/>
    </location>
</feature>
<evidence type="ECO:0000256" key="1">
    <source>
        <dbReference type="ARBA" id="ARBA00004141"/>
    </source>
</evidence>
<evidence type="ECO:0000313" key="13">
    <source>
        <dbReference type="EMBL" id="MFC6386202.1"/>
    </source>
</evidence>
<feature type="transmembrane region" description="Helical" evidence="11">
    <location>
        <begin position="175"/>
        <end position="197"/>
    </location>
</feature>
<reference evidence="14" key="1">
    <citation type="journal article" date="2019" name="Int. J. Syst. Evol. Microbiol.">
        <title>The Global Catalogue of Microorganisms (GCM) 10K type strain sequencing project: providing services to taxonomists for standard genome sequencing and annotation.</title>
        <authorList>
            <consortium name="The Broad Institute Genomics Platform"/>
            <consortium name="The Broad Institute Genome Sequencing Center for Infectious Disease"/>
            <person name="Wu L."/>
            <person name="Ma J."/>
        </authorList>
    </citation>
    <scope>NUCLEOTIDE SEQUENCE [LARGE SCALE GENOMIC DNA]</scope>
    <source>
        <strain evidence="14">CCUG 42001</strain>
    </source>
</reference>
<gene>
    <name evidence="13" type="ORF">ACFP7A_06295</name>
</gene>
<comment type="subcellular location">
    <subcellularLocation>
        <location evidence="1">Membrane</location>
        <topology evidence="1">Multi-pass membrane protein</topology>
    </subcellularLocation>
</comment>
<feature type="transmembrane region" description="Helical" evidence="11">
    <location>
        <begin position="144"/>
        <end position="169"/>
    </location>
</feature>
<keyword evidence="4" id="KW-0050">Antiport</keyword>
<dbReference type="PANTHER" id="PTHR43562:SF3">
    <property type="entry name" value="SODIUM ION_PROTON EXCHANGER (EUROFUNG)"/>
    <property type="match status" value="1"/>
</dbReference>
<evidence type="ECO:0000259" key="12">
    <source>
        <dbReference type="Pfam" id="PF00999"/>
    </source>
</evidence>
<feature type="domain" description="Cation/H+ exchanger transmembrane" evidence="12">
    <location>
        <begin position="16"/>
        <end position="373"/>
    </location>
</feature>
<evidence type="ECO:0000256" key="8">
    <source>
        <dbReference type="ARBA" id="ARBA00023065"/>
    </source>
</evidence>